<evidence type="ECO:0000256" key="13">
    <source>
        <dbReference type="SAM" id="MobiDB-lite"/>
    </source>
</evidence>
<dbReference type="PANTHER" id="PTHR14003">
    <property type="entry name" value="TRANSCRIPTIONAL REPRESSOR PROTEIN YY"/>
    <property type="match status" value="1"/>
</dbReference>
<keyword evidence="4" id="KW-0479">Metal-binding</keyword>
<evidence type="ECO:0000256" key="2">
    <source>
        <dbReference type="ARBA" id="ARBA00022695"/>
    </source>
</evidence>
<keyword evidence="16" id="KW-1185">Reference proteome</keyword>
<dbReference type="GO" id="GO:0000981">
    <property type="term" value="F:DNA-binding transcription factor activity, RNA polymerase II-specific"/>
    <property type="evidence" value="ECO:0007669"/>
    <property type="project" value="TreeGrafter"/>
</dbReference>
<keyword evidence="2" id="KW-0548">Nucleotidyltransferase</keyword>
<evidence type="ECO:0000256" key="4">
    <source>
        <dbReference type="ARBA" id="ARBA00022723"/>
    </source>
</evidence>
<sequence length="895" mass="99991">MMEEEENDNVGGWEDGMGAEEVAMGKGKDLIGGGNADDVRGEEVVMWGSARCDNGLSWFQHAGFDGVDTHGDQWDEAANCETHQKLMRLVSERHDGSLERFVNANVTSTAQMTEKSSKRVMPKRPALTKWKRINIGCPAFGGSLATECASLSRQSRGIGRSYTMKEFHSRWCHFTTWDLLTSSRTSRPSSVSCVPGVSQCRWHGTEGSADIARDSRAVEGDAVVGMQGDDPFAGAADVATNVTTVQGDVVVGERGDDPVAETGKATMAGDADEDAADEEAADAAPSSSDVLCNPDAGLRLVSVRPGREIWGCFGVGIPRDNKGCCWDDDGWSWGPGEGGAGEVLGILSDVAVLARAWDDDEIRVVCEKLELRKRKYTRQCKELGGRSAKVEQIFLKIWELDDSHLEGWVLETWMGNSPAMLNNSTARCNNLGVEDEERDAITNTIQDFPPTSSRKGGDAAECDQFTALAPLAFAYWVEHTSTGFRHAIWKMDTFNHLAPLSIRELQFLGSVTDTQEGKELRPVEYMSRKMPSKKSAKSTNERELYALYKALVHWRHYLLGRFFYLRSDHQTLKWIKTQPVLFDALKCWIEVMDQYDFKLDYVKGEYNKVADALSRRTRCLGALISESSLSKNVTRSLGEAYKEDPITMDIINKLKGKDEATTDEFVMVDGLLFLEKAGFKRFDQLKGNDAQELAMAFNSLAEKTPGVELTRSLLETSWEDLTIPQLEKMLEETKKLLSVNEKVHDCLEPGCGRRFATPGNLRDHMNEHSGEKPYKCTTDGCGARFPSKQLLCRHMKKHERAHVCTFEGCGKRFAFKERLVVHQKIHSDERPLTCPWEGCGKTFKWPNSLHGHMRTHTGEKPFKCMYPGCGRLFGYKVDLTRHNRTHNGQPARLSH</sequence>
<dbReference type="InterPro" id="IPR043502">
    <property type="entry name" value="DNA/RNA_pol_sf"/>
</dbReference>
<evidence type="ECO:0000256" key="10">
    <source>
        <dbReference type="ARBA" id="ARBA00022918"/>
    </source>
</evidence>
<proteinExistence type="predicted"/>
<dbReference type="SMART" id="SM00355">
    <property type="entry name" value="ZnF_C2H2"/>
    <property type="match status" value="5"/>
</dbReference>
<dbReference type="InterPro" id="IPR041373">
    <property type="entry name" value="RT_RNaseH"/>
</dbReference>
<dbReference type="GO" id="GO:0016787">
    <property type="term" value="F:hydrolase activity"/>
    <property type="evidence" value="ECO:0007669"/>
    <property type="project" value="UniProtKB-KW"/>
</dbReference>
<dbReference type="GO" id="GO:0000978">
    <property type="term" value="F:RNA polymerase II cis-regulatory region sequence-specific DNA binding"/>
    <property type="evidence" value="ECO:0007669"/>
    <property type="project" value="TreeGrafter"/>
</dbReference>
<dbReference type="EMBL" id="BFEA01000007">
    <property type="protein sequence ID" value="GBG59894.1"/>
    <property type="molecule type" value="Genomic_DNA"/>
</dbReference>
<dbReference type="Pfam" id="PF00096">
    <property type="entry name" value="zf-C2H2"/>
    <property type="match status" value="3"/>
</dbReference>
<gene>
    <name evidence="15" type="ORF">CBR_g66700</name>
</gene>
<evidence type="ECO:0000256" key="8">
    <source>
        <dbReference type="ARBA" id="ARBA00022801"/>
    </source>
</evidence>
<evidence type="ECO:0000256" key="7">
    <source>
        <dbReference type="ARBA" id="ARBA00022771"/>
    </source>
</evidence>
<evidence type="ECO:0000256" key="9">
    <source>
        <dbReference type="ARBA" id="ARBA00022833"/>
    </source>
</evidence>
<dbReference type="PROSITE" id="PS00028">
    <property type="entry name" value="ZINC_FINGER_C2H2_1"/>
    <property type="match status" value="4"/>
</dbReference>
<keyword evidence="1" id="KW-0808">Transferase</keyword>
<keyword evidence="5" id="KW-0677">Repeat</keyword>
<feature type="domain" description="C2H2-type" evidence="14">
    <location>
        <begin position="862"/>
        <end position="891"/>
    </location>
</feature>
<evidence type="ECO:0000256" key="12">
    <source>
        <dbReference type="PROSITE-ProRule" id="PRU00042"/>
    </source>
</evidence>
<keyword evidence="10" id="KW-0695">RNA-directed DNA polymerase</keyword>
<dbReference type="Proteomes" id="UP000265515">
    <property type="component" value="Unassembled WGS sequence"/>
</dbReference>
<feature type="domain" description="C2H2-type" evidence="14">
    <location>
        <begin position="744"/>
        <end position="773"/>
    </location>
</feature>
<dbReference type="OrthoDB" id="9547406at2759"/>
<dbReference type="Gene3D" id="3.30.160.60">
    <property type="entry name" value="Classic Zinc Finger"/>
    <property type="match status" value="5"/>
</dbReference>
<feature type="region of interest" description="Disordered" evidence="13">
    <location>
        <begin position="253"/>
        <end position="288"/>
    </location>
</feature>
<evidence type="ECO:0000256" key="5">
    <source>
        <dbReference type="ARBA" id="ARBA00022737"/>
    </source>
</evidence>
<feature type="domain" description="C2H2-type" evidence="14">
    <location>
        <begin position="802"/>
        <end position="831"/>
    </location>
</feature>
<evidence type="ECO:0000256" key="11">
    <source>
        <dbReference type="ARBA" id="ARBA00023242"/>
    </source>
</evidence>
<keyword evidence="11" id="KW-0539">Nucleus</keyword>
<accession>A0A388JQ16</accession>
<dbReference type="GO" id="GO:0031519">
    <property type="term" value="C:PcG protein complex"/>
    <property type="evidence" value="ECO:0007669"/>
    <property type="project" value="TreeGrafter"/>
</dbReference>
<reference evidence="15 16" key="1">
    <citation type="journal article" date="2018" name="Cell">
        <title>The Chara Genome: Secondary Complexity and Implications for Plant Terrestrialization.</title>
        <authorList>
            <person name="Nishiyama T."/>
            <person name="Sakayama H."/>
            <person name="Vries J.D."/>
            <person name="Buschmann H."/>
            <person name="Saint-Marcoux D."/>
            <person name="Ullrich K.K."/>
            <person name="Haas F.B."/>
            <person name="Vanderstraeten L."/>
            <person name="Becker D."/>
            <person name="Lang D."/>
            <person name="Vosolsobe S."/>
            <person name="Rombauts S."/>
            <person name="Wilhelmsson P.K.I."/>
            <person name="Janitza P."/>
            <person name="Kern R."/>
            <person name="Heyl A."/>
            <person name="Rumpler F."/>
            <person name="Villalobos L.I.A.C."/>
            <person name="Clay J.M."/>
            <person name="Skokan R."/>
            <person name="Toyoda A."/>
            <person name="Suzuki Y."/>
            <person name="Kagoshima H."/>
            <person name="Schijlen E."/>
            <person name="Tajeshwar N."/>
            <person name="Catarino B."/>
            <person name="Hetherington A.J."/>
            <person name="Saltykova A."/>
            <person name="Bonnot C."/>
            <person name="Breuninger H."/>
            <person name="Symeonidi A."/>
            <person name="Radhakrishnan G.V."/>
            <person name="Van Nieuwerburgh F."/>
            <person name="Deforce D."/>
            <person name="Chang C."/>
            <person name="Karol K.G."/>
            <person name="Hedrich R."/>
            <person name="Ulvskov P."/>
            <person name="Glockner G."/>
            <person name="Delwiche C.F."/>
            <person name="Petrasek J."/>
            <person name="Van de Peer Y."/>
            <person name="Friml J."/>
            <person name="Beilby M."/>
            <person name="Dolan L."/>
            <person name="Kohara Y."/>
            <person name="Sugano S."/>
            <person name="Fujiyama A."/>
            <person name="Delaux P.-M."/>
            <person name="Quint M."/>
            <person name="TheiBen G."/>
            <person name="Hagemann M."/>
            <person name="Harholt J."/>
            <person name="Dunand C."/>
            <person name="Zachgo S."/>
            <person name="Langdale J."/>
            <person name="Maumus F."/>
            <person name="Straeten D.V.D."/>
            <person name="Gould S.B."/>
            <person name="Rensing S.A."/>
        </authorList>
    </citation>
    <scope>NUCLEOTIDE SEQUENCE [LARGE SCALE GENOMIC DNA]</scope>
    <source>
        <strain evidence="15 16">S276</strain>
    </source>
</reference>
<dbReference type="Gramene" id="GBG59894">
    <property type="protein sequence ID" value="GBG59894"/>
    <property type="gene ID" value="CBR_g66700"/>
</dbReference>
<feature type="compositionally biased region" description="Acidic residues" evidence="13">
    <location>
        <begin position="270"/>
        <end position="281"/>
    </location>
</feature>
<comment type="caution">
    <text evidence="15">The sequence shown here is derived from an EMBL/GenBank/DDBJ whole genome shotgun (WGS) entry which is preliminary data.</text>
</comment>
<evidence type="ECO:0000256" key="1">
    <source>
        <dbReference type="ARBA" id="ARBA00022679"/>
    </source>
</evidence>
<dbReference type="InterPro" id="IPR013087">
    <property type="entry name" value="Znf_C2H2_type"/>
</dbReference>
<evidence type="ECO:0000313" key="15">
    <source>
        <dbReference type="EMBL" id="GBG59894.1"/>
    </source>
</evidence>
<dbReference type="GO" id="GO:0000785">
    <property type="term" value="C:chromatin"/>
    <property type="evidence" value="ECO:0007669"/>
    <property type="project" value="TreeGrafter"/>
</dbReference>
<keyword evidence="8" id="KW-0378">Hydrolase</keyword>
<dbReference type="FunFam" id="3.30.160.60:FF:000125">
    <property type="entry name" value="Putative zinc finger protein 143"/>
    <property type="match status" value="2"/>
</dbReference>
<evidence type="ECO:0000256" key="3">
    <source>
        <dbReference type="ARBA" id="ARBA00022722"/>
    </source>
</evidence>
<dbReference type="Pfam" id="PF17917">
    <property type="entry name" value="RT_RNaseH"/>
    <property type="match status" value="1"/>
</dbReference>
<dbReference type="PANTHER" id="PTHR14003:SF23">
    <property type="entry name" value="ZINC FINGER PROTEIN 143"/>
    <property type="match status" value="1"/>
</dbReference>
<feature type="domain" description="C2H2-type" evidence="14">
    <location>
        <begin position="832"/>
        <end position="861"/>
    </location>
</feature>
<keyword evidence="3" id="KW-0540">Nuclease</keyword>
<dbReference type="AlphaFoldDB" id="A0A388JQ16"/>
<dbReference type="SUPFAM" id="SSF57667">
    <property type="entry name" value="beta-beta-alpha zinc fingers"/>
    <property type="match status" value="3"/>
</dbReference>
<dbReference type="GO" id="GO:0003964">
    <property type="term" value="F:RNA-directed DNA polymerase activity"/>
    <property type="evidence" value="ECO:0007669"/>
    <property type="project" value="UniProtKB-KW"/>
</dbReference>
<organism evidence="15 16">
    <name type="scientific">Chara braunii</name>
    <name type="common">Braun's stonewort</name>
    <dbReference type="NCBI Taxonomy" id="69332"/>
    <lineage>
        <taxon>Eukaryota</taxon>
        <taxon>Viridiplantae</taxon>
        <taxon>Streptophyta</taxon>
        <taxon>Charophyceae</taxon>
        <taxon>Charales</taxon>
        <taxon>Characeae</taxon>
        <taxon>Chara</taxon>
    </lineage>
</organism>
<name>A0A388JQ16_CHABU</name>
<dbReference type="SUPFAM" id="SSF56672">
    <property type="entry name" value="DNA/RNA polymerases"/>
    <property type="match status" value="1"/>
</dbReference>
<dbReference type="PROSITE" id="PS50157">
    <property type="entry name" value="ZINC_FINGER_C2H2_2"/>
    <property type="match status" value="5"/>
</dbReference>
<dbReference type="CDD" id="cd09274">
    <property type="entry name" value="RNase_HI_RT_Ty3"/>
    <property type="match status" value="1"/>
</dbReference>
<dbReference type="GO" id="GO:0004519">
    <property type="term" value="F:endonuclease activity"/>
    <property type="evidence" value="ECO:0007669"/>
    <property type="project" value="UniProtKB-KW"/>
</dbReference>
<feature type="domain" description="C2H2-type" evidence="14">
    <location>
        <begin position="774"/>
        <end position="798"/>
    </location>
</feature>
<dbReference type="STRING" id="69332.A0A388JQ16"/>
<dbReference type="GO" id="GO:0005667">
    <property type="term" value="C:transcription regulator complex"/>
    <property type="evidence" value="ECO:0007669"/>
    <property type="project" value="TreeGrafter"/>
</dbReference>
<dbReference type="InterPro" id="IPR036236">
    <property type="entry name" value="Znf_C2H2_sf"/>
</dbReference>
<dbReference type="GO" id="GO:0008270">
    <property type="term" value="F:zinc ion binding"/>
    <property type="evidence" value="ECO:0007669"/>
    <property type="project" value="UniProtKB-KW"/>
</dbReference>
<evidence type="ECO:0000256" key="6">
    <source>
        <dbReference type="ARBA" id="ARBA00022759"/>
    </source>
</evidence>
<keyword evidence="6" id="KW-0255">Endonuclease</keyword>
<evidence type="ECO:0000259" key="14">
    <source>
        <dbReference type="PROSITE" id="PS50157"/>
    </source>
</evidence>
<protein>
    <recommendedName>
        <fullName evidence="14">C2H2-type domain-containing protein</fullName>
    </recommendedName>
</protein>
<keyword evidence="7 12" id="KW-0863">Zinc-finger</keyword>
<evidence type="ECO:0000313" key="16">
    <source>
        <dbReference type="Proteomes" id="UP000265515"/>
    </source>
</evidence>
<keyword evidence="9" id="KW-0862">Zinc</keyword>